<feature type="compositionally biased region" description="Basic and acidic residues" evidence="6">
    <location>
        <begin position="380"/>
        <end position="400"/>
    </location>
</feature>
<accession>A0ABN2FMT0</accession>
<dbReference type="Proteomes" id="UP001501319">
    <property type="component" value="Unassembled WGS sequence"/>
</dbReference>
<dbReference type="PANTHER" id="PTHR30238:SF0">
    <property type="entry name" value="THYLAKOID MEMBRANE PROTEIN TERC, CHLOROPLASTIC"/>
    <property type="match status" value="1"/>
</dbReference>
<comment type="subcellular location">
    <subcellularLocation>
        <location evidence="1">Membrane</location>
        <topology evidence="1">Multi-pass membrane protein</topology>
    </subcellularLocation>
</comment>
<proteinExistence type="inferred from homology"/>
<organism evidence="8 9">
    <name type="scientific">Kribbella alba</name>
    <dbReference type="NCBI Taxonomy" id="190197"/>
    <lineage>
        <taxon>Bacteria</taxon>
        <taxon>Bacillati</taxon>
        <taxon>Actinomycetota</taxon>
        <taxon>Actinomycetes</taxon>
        <taxon>Propionibacteriales</taxon>
        <taxon>Kribbellaceae</taxon>
        <taxon>Kribbella</taxon>
    </lineage>
</organism>
<evidence type="ECO:0000256" key="1">
    <source>
        <dbReference type="ARBA" id="ARBA00004141"/>
    </source>
</evidence>
<evidence type="ECO:0000256" key="5">
    <source>
        <dbReference type="ARBA" id="ARBA00023136"/>
    </source>
</evidence>
<feature type="transmembrane region" description="Helical" evidence="7">
    <location>
        <begin position="196"/>
        <end position="218"/>
    </location>
</feature>
<keyword evidence="5 7" id="KW-0472">Membrane</keyword>
<feature type="transmembrane region" description="Helical" evidence="7">
    <location>
        <begin position="72"/>
        <end position="91"/>
    </location>
</feature>
<feature type="compositionally biased region" description="Low complexity" evidence="6">
    <location>
        <begin position="333"/>
        <end position="346"/>
    </location>
</feature>
<dbReference type="EMBL" id="BAAANE010000009">
    <property type="protein sequence ID" value="GAA1652616.1"/>
    <property type="molecule type" value="Genomic_DNA"/>
</dbReference>
<keyword evidence="9" id="KW-1185">Reference proteome</keyword>
<protein>
    <submittedName>
        <fullName evidence="8">TerC family protein</fullName>
    </submittedName>
</protein>
<reference evidence="8 9" key="1">
    <citation type="journal article" date="2019" name="Int. J. Syst. Evol. Microbiol.">
        <title>The Global Catalogue of Microorganisms (GCM) 10K type strain sequencing project: providing services to taxonomists for standard genome sequencing and annotation.</title>
        <authorList>
            <consortium name="The Broad Institute Genomics Platform"/>
            <consortium name="The Broad Institute Genome Sequencing Center for Infectious Disease"/>
            <person name="Wu L."/>
            <person name="Ma J."/>
        </authorList>
    </citation>
    <scope>NUCLEOTIDE SEQUENCE [LARGE SCALE GENOMIC DNA]</scope>
    <source>
        <strain evidence="8 9">JCM 14306</strain>
    </source>
</reference>
<evidence type="ECO:0000256" key="4">
    <source>
        <dbReference type="ARBA" id="ARBA00022989"/>
    </source>
</evidence>
<keyword evidence="3 7" id="KW-0812">Transmembrane</keyword>
<comment type="similarity">
    <text evidence="2">Belongs to the TerC family.</text>
</comment>
<feature type="transmembrane region" description="Helical" evidence="7">
    <location>
        <begin position="224"/>
        <end position="245"/>
    </location>
</feature>
<evidence type="ECO:0000256" key="7">
    <source>
        <dbReference type="SAM" id="Phobius"/>
    </source>
</evidence>
<dbReference type="InterPro" id="IPR022369">
    <property type="entry name" value="Integral_membrane_TerC_rswitch"/>
</dbReference>
<comment type="caution">
    <text evidence="8">The sequence shown here is derived from an EMBL/GenBank/DDBJ whole genome shotgun (WGS) entry which is preliminary data.</text>
</comment>
<feature type="transmembrane region" description="Helical" evidence="7">
    <location>
        <begin position="131"/>
        <end position="149"/>
    </location>
</feature>
<evidence type="ECO:0000313" key="8">
    <source>
        <dbReference type="EMBL" id="GAA1652616.1"/>
    </source>
</evidence>
<evidence type="ECO:0000256" key="3">
    <source>
        <dbReference type="ARBA" id="ARBA00022692"/>
    </source>
</evidence>
<sequence>MHVADYVWFITVGALLALLAFDVFIIGRRPHEPTTRESATAIAFYVGLAIVFGLGVWAFSGGQYAGEFFAGWLTEYSLSVDNLFIFLIIMARFQVPRKYQQTALLVGIILALFFRGIFIAVGAAAINQFSWIFYLFGAFLVYTAVHLASQGENDDEDYKENAVIRFARKRLNATDEYNGVKLTVVKSGKRFVTPMAIVIVALGTTDLLFALDSIPAIYGLTQEPFLVFTANVFALMGLRQLYFLLGDLLRRLVYLSMGLSVVLAFIGIKLILHAMHENELPFINGGEHISWAPEIPIWVSLGVIIVTLGVTTILSLRHSRTTPTEPAPEGQLSSADSSAEESTTTSQDGAEQDGAEQDGAVEAETSRSVAAQAGGGELDEATRAEIEGIHEPEQTDSKQS</sequence>
<feature type="transmembrane region" description="Helical" evidence="7">
    <location>
        <begin position="252"/>
        <end position="275"/>
    </location>
</feature>
<evidence type="ECO:0000256" key="6">
    <source>
        <dbReference type="SAM" id="MobiDB-lite"/>
    </source>
</evidence>
<gene>
    <name evidence="8" type="ORF">GCM10009744_50670</name>
</gene>
<dbReference type="NCBIfam" id="TIGR03718">
    <property type="entry name" value="R_switched_Alx"/>
    <property type="match status" value="1"/>
</dbReference>
<evidence type="ECO:0000313" key="9">
    <source>
        <dbReference type="Proteomes" id="UP001501319"/>
    </source>
</evidence>
<name>A0ABN2FMT0_9ACTN</name>
<feature type="transmembrane region" description="Helical" evidence="7">
    <location>
        <begin position="39"/>
        <end position="60"/>
    </location>
</feature>
<feature type="transmembrane region" description="Helical" evidence="7">
    <location>
        <begin position="103"/>
        <end position="125"/>
    </location>
</feature>
<feature type="transmembrane region" description="Helical" evidence="7">
    <location>
        <begin position="6"/>
        <end position="27"/>
    </location>
</feature>
<dbReference type="InterPro" id="IPR005496">
    <property type="entry name" value="Integral_membrane_TerC"/>
</dbReference>
<feature type="region of interest" description="Disordered" evidence="6">
    <location>
        <begin position="318"/>
        <end position="400"/>
    </location>
</feature>
<dbReference type="Pfam" id="PF03741">
    <property type="entry name" value="TerC"/>
    <property type="match status" value="1"/>
</dbReference>
<keyword evidence="4 7" id="KW-1133">Transmembrane helix</keyword>
<feature type="transmembrane region" description="Helical" evidence="7">
    <location>
        <begin position="295"/>
        <end position="316"/>
    </location>
</feature>
<dbReference type="PANTHER" id="PTHR30238">
    <property type="entry name" value="MEMBRANE BOUND PREDICTED REDOX MODULATOR"/>
    <property type="match status" value="1"/>
</dbReference>
<feature type="compositionally biased region" description="Acidic residues" evidence="6">
    <location>
        <begin position="350"/>
        <end position="361"/>
    </location>
</feature>
<evidence type="ECO:0000256" key="2">
    <source>
        <dbReference type="ARBA" id="ARBA00007511"/>
    </source>
</evidence>